<evidence type="ECO:0000313" key="1">
    <source>
        <dbReference type="EMBL" id="KAI0050619.1"/>
    </source>
</evidence>
<gene>
    <name evidence="1" type="ORF">FA95DRAFT_1581138</name>
</gene>
<keyword evidence="2" id="KW-1185">Reference proteome</keyword>
<dbReference type="Proteomes" id="UP000814033">
    <property type="component" value="Unassembled WGS sequence"/>
</dbReference>
<proteinExistence type="predicted"/>
<protein>
    <submittedName>
        <fullName evidence="1">Uncharacterized protein</fullName>
    </submittedName>
</protein>
<reference evidence="1" key="1">
    <citation type="submission" date="2021-02" db="EMBL/GenBank/DDBJ databases">
        <authorList>
            <consortium name="DOE Joint Genome Institute"/>
            <person name="Ahrendt S."/>
            <person name="Looney B.P."/>
            <person name="Miyauchi S."/>
            <person name="Morin E."/>
            <person name="Drula E."/>
            <person name="Courty P.E."/>
            <person name="Chicoki N."/>
            <person name="Fauchery L."/>
            <person name="Kohler A."/>
            <person name="Kuo A."/>
            <person name="Labutti K."/>
            <person name="Pangilinan J."/>
            <person name="Lipzen A."/>
            <person name="Riley R."/>
            <person name="Andreopoulos W."/>
            <person name="He G."/>
            <person name="Johnson J."/>
            <person name="Barry K.W."/>
            <person name="Grigoriev I.V."/>
            <person name="Nagy L."/>
            <person name="Hibbett D."/>
            <person name="Henrissat B."/>
            <person name="Matheny P.B."/>
            <person name="Labbe J."/>
            <person name="Martin F."/>
        </authorList>
    </citation>
    <scope>NUCLEOTIDE SEQUENCE</scope>
    <source>
        <strain evidence="1">FP105234-sp</strain>
    </source>
</reference>
<accession>A0ACB8S244</accession>
<reference evidence="1" key="2">
    <citation type="journal article" date="2022" name="New Phytol.">
        <title>Evolutionary transition to the ectomycorrhizal habit in the genomes of a hyperdiverse lineage of mushroom-forming fungi.</title>
        <authorList>
            <person name="Looney B."/>
            <person name="Miyauchi S."/>
            <person name="Morin E."/>
            <person name="Drula E."/>
            <person name="Courty P.E."/>
            <person name="Kohler A."/>
            <person name="Kuo A."/>
            <person name="LaButti K."/>
            <person name="Pangilinan J."/>
            <person name="Lipzen A."/>
            <person name="Riley R."/>
            <person name="Andreopoulos W."/>
            <person name="He G."/>
            <person name="Johnson J."/>
            <person name="Nolan M."/>
            <person name="Tritt A."/>
            <person name="Barry K.W."/>
            <person name="Grigoriev I.V."/>
            <person name="Nagy L.G."/>
            <person name="Hibbett D."/>
            <person name="Henrissat B."/>
            <person name="Matheny P.B."/>
            <person name="Labbe J."/>
            <person name="Martin F.M."/>
        </authorList>
    </citation>
    <scope>NUCLEOTIDE SEQUENCE</scope>
    <source>
        <strain evidence="1">FP105234-sp</strain>
    </source>
</reference>
<dbReference type="EMBL" id="MU275860">
    <property type="protein sequence ID" value="KAI0050619.1"/>
    <property type="molecule type" value="Genomic_DNA"/>
</dbReference>
<name>A0ACB8S244_9AGAM</name>
<comment type="caution">
    <text evidence="1">The sequence shown here is derived from an EMBL/GenBank/DDBJ whole genome shotgun (WGS) entry which is preliminary data.</text>
</comment>
<sequence length="472" mass="50167">MDEDELPLRGKPSTTPTPEVHSEPVAEGDGDAEEAEAEEEDESDEDIEFIMEPPTRSLDLRPNRPAAARNTSSTYTPNKSAPGPSLTTEYTPRERGTPVTRPSVSATPAPAPPAHPQQQPPVAIKTQSASTSPQPESVARTDDGLDPSTLPPVTAPPSHPAIDPTLPGTIDGRPVFEVDMANLAEKPWRRPGSDLSDWFNYGFDEISWDAYCYRRRDLGEVANVLKASVVNFAGMPEEQLAQLPPEIRTMVMVGTNAVLNNSGAGQMMGAPGMNVNAMMGPDVGNMNMQQMMNPMMVGMGGDMGMDGAPQAPQPDQMQGMQDGGFQQGYPQGPPQGPMGMPQEYMQAVKLIGRQDPAMQQQMYQQMEAPVAPTPVVPAANRGAVPFRGNRGMRGVRGAYAGRGRGGIPTAPRPASPLPPNVPTGPRNQNKYKDRDKDAQAVDGLDYGGGGGGGGGPDRGSGTPTGDHDERSR</sequence>
<evidence type="ECO:0000313" key="2">
    <source>
        <dbReference type="Proteomes" id="UP000814033"/>
    </source>
</evidence>
<organism evidence="1 2">
    <name type="scientific">Auriscalpium vulgare</name>
    <dbReference type="NCBI Taxonomy" id="40419"/>
    <lineage>
        <taxon>Eukaryota</taxon>
        <taxon>Fungi</taxon>
        <taxon>Dikarya</taxon>
        <taxon>Basidiomycota</taxon>
        <taxon>Agaricomycotina</taxon>
        <taxon>Agaricomycetes</taxon>
        <taxon>Russulales</taxon>
        <taxon>Auriscalpiaceae</taxon>
        <taxon>Auriscalpium</taxon>
    </lineage>
</organism>